<proteinExistence type="predicted"/>
<accession>A0ACB8RHE2</accession>
<reference evidence="1" key="2">
    <citation type="journal article" date="2022" name="New Phytol.">
        <title>Evolutionary transition to the ectomycorrhizal habit in the genomes of a hyperdiverse lineage of mushroom-forming fungi.</title>
        <authorList>
            <person name="Looney B."/>
            <person name="Miyauchi S."/>
            <person name="Morin E."/>
            <person name="Drula E."/>
            <person name="Courty P.E."/>
            <person name="Kohler A."/>
            <person name="Kuo A."/>
            <person name="LaButti K."/>
            <person name="Pangilinan J."/>
            <person name="Lipzen A."/>
            <person name="Riley R."/>
            <person name="Andreopoulos W."/>
            <person name="He G."/>
            <person name="Johnson J."/>
            <person name="Nolan M."/>
            <person name="Tritt A."/>
            <person name="Barry K.W."/>
            <person name="Grigoriev I.V."/>
            <person name="Nagy L.G."/>
            <person name="Hibbett D."/>
            <person name="Henrissat B."/>
            <person name="Matheny P.B."/>
            <person name="Labbe J."/>
            <person name="Martin F.M."/>
        </authorList>
    </citation>
    <scope>NUCLEOTIDE SEQUENCE</scope>
    <source>
        <strain evidence="1">FP105234-sp</strain>
    </source>
</reference>
<reference evidence="1" key="1">
    <citation type="submission" date="2021-02" db="EMBL/GenBank/DDBJ databases">
        <authorList>
            <consortium name="DOE Joint Genome Institute"/>
            <person name="Ahrendt S."/>
            <person name="Looney B.P."/>
            <person name="Miyauchi S."/>
            <person name="Morin E."/>
            <person name="Drula E."/>
            <person name="Courty P.E."/>
            <person name="Chicoki N."/>
            <person name="Fauchery L."/>
            <person name="Kohler A."/>
            <person name="Kuo A."/>
            <person name="Labutti K."/>
            <person name="Pangilinan J."/>
            <person name="Lipzen A."/>
            <person name="Riley R."/>
            <person name="Andreopoulos W."/>
            <person name="He G."/>
            <person name="Johnson J."/>
            <person name="Barry K.W."/>
            <person name="Grigoriev I.V."/>
            <person name="Nagy L."/>
            <person name="Hibbett D."/>
            <person name="Henrissat B."/>
            <person name="Matheny P.B."/>
            <person name="Labbe J."/>
            <person name="Martin F."/>
        </authorList>
    </citation>
    <scope>NUCLEOTIDE SEQUENCE</scope>
    <source>
        <strain evidence="1">FP105234-sp</strain>
    </source>
</reference>
<dbReference type="EMBL" id="MU276014">
    <property type="protein sequence ID" value="KAI0043533.1"/>
    <property type="molecule type" value="Genomic_DNA"/>
</dbReference>
<sequence length="74" mass="8095">MLILYKCSPAFTDLQRQGTLQMLSYAVTENPQAVNRWTVVVRISGVVMGSFSAPLRATAKEEAARQALVQLGVI</sequence>
<keyword evidence="2" id="KW-1185">Reference proteome</keyword>
<gene>
    <name evidence="1" type="ORF">FA95DRAFT_1563211</name>
</gene>
<organism evidence="1 2">
    <name type="scientific">Auriscalpium vulgare</name>
    <dbReference type="NCBI Taxonomy" id="40419"/>
    <lineage>
        <taxon>Eukaryota</taxon>
        <taxon>Fungi</taxon>
        <taxon>Dikarya</taxon>
        <taxon>Basidiomycota</taxon>
        <taxon>Agaricomycotina</taxon>
        <taxon>Agaricomycetes</taxon>
        <taxon>Russulales</taxon>
        <taxon>Auriscalpiaceae</taxon>
        <taxon>Auriscalpium</taxon>
    </lineage>
</organism>
<evidence type="ECO:0000313" key="2">
    <source>
        <dbReference type="Proteomes" id="UP000814033"/>
    </source>
</evidence>
<protein>
    <submittedName>
        <fullName evidence="1">Uncharacterized protein</fullName>
    </submittedName>
</protein>
<comment type="caution">
    <text evidence="1">The sequence shown here is derived from an EMBL/GenBank/DDBJ whole genome shotgun (WGS) entry which is preliminary data.</text>
</comment>
<name>A0ACB8RHE2_9AGAM</name>
<evidence type="ECO:0000313" key="1">
    <source>
        <dbReference type="EMBL" id="KAI0043533.1"/>
    </source>
</evidence>
<dbReference type="Proteomes" id="UP000814033">
    <property type="component" value="Unassembled WGS sequence"/>
</dbReference>